<dbReference type="InterPro" id="IPR003593">
    <property type="entry name" value="AAA+_ATPase"/>
</dbReference>
<evidence type="ECO:0000313" key="7">
    <source>
        <dbReference type="EMBL" id="SDG15110.1"/>
    </source>
</evidence>
<evidence type="ECO:0000256" key="4">
    <source>
        <dbReference type="ARBA" id="ARBA00022840"/>
    </source>
</evidence>
<dbReference type="InterPro" id="IPR027417">
    <property type="entry name" value="P-loop_NTPase"/>
</dbReference>
<dbReference type="GO" id="GO:0016887">
    <property type="term" value="F:ATP hydrolysis activity"/>
    <property type="evidence" value="ECO:0007669"/>
    <property type="project" value="InterPro"/>
</dbReference>
<dbReference type="InterPro" id="IPR017871">
    <property type="entry name" value="ABC_transporter-like_CS"/>
</dbReference>
<gene>
    <name evidence="7" type="ORF">SAMN05216218_11661</name>
</gene>
<keyword evidence="4 7" id="KW-0067">ATP-binding</keyword>
<reference evidence="8" key="1">
    <citation type="submission" date="2016-10" db="EMBL/GenBank/DDBJ databases">
        <authorList>
            <person name="Varghese N."/>
            <person name="Submissions S."/>
        </authorList>
    </citation>
    <scope>NUCLEOTIDE SEQUENCE [LARGE SCALE GENOMIC DNA]</scope>
    <source>
        <strain evidence="8">IBRC-M 10760</strain>
    </source>
</reference>
<evidence type="ECO:0000256" key="3">
    <source>
        <dbReference type="ARBA" id="ARBA00022741"/>
    </source>
</evidence>
<dbReference type="PROSITE" id="PS00211">
    <property type="entry name" value="ABC_TRANSPORTER_1"/>
    <property type="match status" value="1"/>
</dbReference>
<dbReference type="AlphaFoldDB" id="A0A1G7RZ69"/>
<dbReference type="InterPro" id="IPR013563">
    <property type="entry name" value="Oligopep_ABC_C"/>
</dbReference>
<name>A0A1G7RZ69_9EURY</name>
<dbReference type="PANTHER" id="PTHR43776:SF7">
    <property type="entry name" value="D,D-DIPEPTIDE TRANSPORT ATP-BINDING PROTEIN DDPF-RELATED"/>
    <property type="match status" value="1"/>
</dbReference>
<dbReference type="STRING" id="660518.SAMN05216218_11661"/>
<evidence type="ECO:0000259" key="6">
    <source>
        <dbReference type="PROSITE" id="PS50893"/>
    </source>
</evidence>
<dbReference type="GO" id="GO:0055085">
    <property type="term" value="P:transmembrane transport"/>
    <property type="evidence" value="ECO:0007669"/>
    <property type="project" value="UniProtKB-ARBA"/>
</dbReference>
<sequence length="360" mass="38659">MIEPDRDAFEPPSDTPVVELRGVSKSFSVRNSVLERLSGSDSSAKAVCDVSLVVHPCETVGLVGESGCGKSTLAKLVTGQLTPDRGQVRLDGTRVGGVSDRSAGQCRRIGVVFQHAGESFDPRWPVGRSLSEARHDADMGSENERGLGDIEQLLCSVDLGPEIADRYPRELSGGQIQRVALARALAHNPDVIVLDEPVSGLDVATQATILDLLADLQQRFGIGYLFISHDLAVVQYLADRIAVMYAGEVVEVGPADGLFGDPNHPYTEALLQAIPSPDPGVAPPTPLDGDPPDPTDRPTGCPFHPRCPAATTECAERHPEFETVEGARVRCFHAPEATGECEEDRSYQPNRSTRSSRIHD</sequence>
<dbReference type="OrthoDB" id="18209at2157"/>
<evidence type="ECO:0000256" key="5">
    <source>
        <dbReference type="SAM" id="MobiDB-lite"/>
    </source>
</evidence>
<dbReference type="SMART" id="SM00382">
    <property type="entry name" value="AAA"/>
    <property type="match status" value="1"/>
</dbReference>
<feature type="region of interest" description="Disordered" evidence="5">
    <location>
        <begin position="335"/>
        <end position="360"/>
    </location>
</feature>
<dbReference type="RefSeq" id="WP_092694702.1">
    <property type="nucleotide sequence ID" value="NZ_FNBK01000016.1"/>
</dbReference>
<feature type="domain" description="ABC transporter" evidence="6">
    <location>
        <begin position="18"/>
        <end position="271"/>
    </location>
</feature>
<proteinExistence type="inferred from homology"/>
<feature type="compositionally biased region" description="Pro residues" evidence="5">
    <location>
        <begin position="276"/>
        <end position="286"/>
    </location>
</feature>
<keyword evidence="3" id="KW-0547">Nucleotide-binding</keyword>
<evidence type="ECO:0000256" key="1">
    <source>
        <dbReference type="ARBA" id="ARBA00005417"/>
    </source>
</evidence>
<feature type="region of interest" description="Disordered" evidence="5">
    <location>
        <begin position="273"/>
        <end position="301"/>
    </location>
</feature>
<keyword evidence="2" id="KW-0813">Transport</keyword>
<dbReference type="Pfam" id="PF08352">
    <property type="entry name" value="oligo_HPY"/>
    <property type="match status" value="1"/>
</dbReference>
<protein>
    <submittedName>
        <fullName evidence="7">Peptide/nickel transport system ATP-binding protein</fullName>
    </submittedName>
</protein>
<keyword evidence="8" id="KW-1185">Reference proteome</keyword>
<dbReference type="Pfam" id="PF00005">
    <property type="entry name" value="ABC_tran"/>
    <property type="match status" value="1"/>
</dbReference>
<evidence type="ECO:0000256" key="2">
    <source>
        <dbReference type="ARBA" id="ARBA00022448"/>
    </source>
</evidence>
<dbReference type="SUPFAM" id="SSF52540">
    <property type="entry name" value="P-loop containing nucleoside triphosphate hydrolases"/>
    <property type="match status" value="1"/>
</dbReference>
<dbReference type="PROSITE" id="PS50893">
    <property type="entry name" value="ABC_TRANSPORTER_2"/>
    <property type="match status" value="1"/>
</dbReference>
<dbReference type="GO" id="GO:0015833">
    <property type="term" value="P:peptide transport"/>
    <property type="evidence" value="ECO:0007669"/>
    <property type="project" value="InterPro"/>
</dbReference>
<accession>A0A1G7RZ69</accession>
<dbReference type="Proteomes" id="UP000199076">
    <property type="component" value="Unassembled WGS sequence"/>
</dbReference>
<dbReference type="InterPro" id="IPR003439">
    <property type="entry name" value="ABC_transporter-like_ATP-bd"/>
</dbReference>
<dbReference type="InterPro" id="IPR050319">
    <property type="entry name" value="ABC_transp_ATP-bind"/>
</dbReference>
<organism evidence="7 8">
    <name type="scientific">Halorientalis regularis</name>
    <dbReference type="NCBI Taxonomy" id="660518"/>
    <lineage>
        <taxon>Archaea</taxon>
        <taxon>Methanobacteriati</taxon>
        <taxon>Methanobacteriota</taxon>
        <taxon>Stenosarchaea group</taxon>
        <taxon>Halobacteria</taxon>
        <taxon>Halobacteriales</taxon>
        <taxon>Haloarculaceae</taxon>
        <taxon>Halorientalis</taxon>
    </lineage>
</organism>
<comment type="similarity">
    <text evidence="1">Belongs to the ABC transporter superfamily.</text>
</comment>
<dbReference type="CDD" id="cd03257">
    <property type="entry name" value="ABC_NikE_OppD_transporters"/>
    <property type="match status" value="1"/>
</dbReference>
<dbReference type="PANTHER" id="PTHR43776">
    <property type="entry name" value="TRANSPORT ATP-BINDING PROTEIN"/>
    <property type="match status" value="1"/>
</dbReference>
<feature type="compositionally biased region" description="Polar residues" evidence="5">
    <location>
        <begin position="347"/>
        <end position="360"/>
    </location>
</feature>
<dbReference type="Gene3D" id="3.40.50.300">
    <property type="entry name" value="P-loop containing nucleotide triphosphate hydrolases"/>
    <property type="match status" value="1"/>
</dbReference>
<evidence type="ECO:0000313" key="8">
    <source>
        <dbReference type="Proteomes" id="UP000199076"/>
    </source>
</evidence>
<dbReference type="GO" id="GO:0005524">
    <property type="term" value="F:ATP binding"/>
    <property type="evidence" value="ECO:0007669"/>
    <property type="project" value="UniProtKB-KW"/>
</dbReference>
<dbReference type="NCBIfam" id="TIGR01727">
    <property type="entry name" value="oligo_HPY"/>
    <property type="match status" value="1"/>
</dbReference>
<dbReference type="EMBL" id="FNBK01000016">
    <property type="protein sequence ID" value="SDG15110.1"/>
    <property type="molecule type" value="Genomic_DNA"/>
</dbReference>